<keyword evidence="5" id="KW-1185">Reference proteome</keyword>
<feature type="region of interest" description="Disordered" evidence="2">
    <location>
        <begin position="19"/>
        <end position="73"/>
    </location>
</feature>
<evidence type="ECO:0000256" key="1">
    <source>
        <dbReference type="SAM" id="Coils"/>
    </source>
</evidence>
<reference evidence="4 5" key="1">
    <citation type="submission" date="2020-08" db="EMBL/GenBank/DDBJ databases">
        <title>Genomic Encyclopedia of Type Strains, Phase IV (KMG-IV): sequencing the most valuable type-strain genomes for metagenomic binning, comparative biology and taxonomic classification.</title>
        <authorList>
            <person name="Goeker M."/>
        </authorList>
    </citation>
    <scope>NUCLEOTIDE SEQUENCE [LARGE SCALE GENOMIC DNA]</scope>
    <source>
        <strain evidence="4 5">DSM 12251</strain>
    </source>
</reference>
<feature type="chain" id="PRO_5031211164" evidence="3">
    <location>
        <begin position="20"/>
        <end position="461"/>
    </location>
</feature>
<evidence type="ECO:0000313" key="4">
    <source>
        <dbReference type="EMBL" id="MBB5039087.1"/>
    </source>
</evidence>
<keyword evidence="1" id="KW-0175">Coiled coil</keyword>
<feature type="compositionally biased region" description="Basic and acidic residues" evidence="2">
    <location>
        <begin position="28"/>
        <end position="48"/>
    </location>
</feature>
<dbReference type="GO" id="GO:0006515">
    <property type="term" value="P:protein quality control for misfolded or incompletely synthesized proteins"/>
    <property type="evidence" value="ECO:0007669"/>
    <property type="project" value="TreeGrafter"/>
</dbReference>
<dbReference type="AlphaFoldDB" id="A0A7W7YN66"/>
<dbReference type="InterPro" id="IPR023562">
    <property type="entry name" value="ClpP/TepA"/>
</dbReference>
<dbReference type="Gene3D" id="3.90.226.10">
    <property type="entry name" value="2-enoyl-CoA Hydratase, Chain A, domain 1"/>
    <property type="match status" value="1"/>
</dbReference>
<dbReference type="PANTHER" id="PTHR10381">
    <property type="entry name" value="ATP-DEPENDENT CLP PROTEASE PROTEOLYTIC SUBUNIT"/>
    <property type="match status" value="1"/>
</dbReference>
<dbReference type="GO" id="GO:0004176">
    <property type="term" value="F:ATP-dependent peptidase activity"/>
    <property type="evidence" value="ECO:0007669"/>
    <property type="project" value="TreeGrafter"/>
</dbReference>
<dbReference type="EC" id="3.4.21.92" evidence="4"/>
<dbReference type="GO" id="GO:0004252">
    <property type="term" value="F:serine-type endopeptidase activity"/>
    <property type="evidence" value="ECO:0007669"/>
    <property type="project" value="UniProtKB-EC"/>
</dbReference>
<accession>A0A7W7YN66</accession>
<sequence>MKCTTPALFSLLLTGLALGDPLPPKPPAAKEEKPTAPKDEKTTAKDGKPAVISGQKIEISVAEKTPEPAKPDPLESIKAETAKLVAERERIAAQMALEQTKLDEKLAVRKRALAEIQIKLEEMKAKSDLAEAEQRDKDYADIMELRRKGERTSMEASIAKNEVDTEGYAMRREENAIKRKTSALTLAMELQQKETESRTYAGKAPAYLKEPVQGNKLILSDRTIALNGVITSKTADSLADRIAYFNNRDEEAPIFIVIDDCPGGSVMAGYKIIKAMHGSKAPVYTVVKSFAASMAACITTLSKKSFAYPNAIILHHQLSAGIMGNLTQHRESVKELEEWWKRLADPVAQKMGLTRDEFITKMYKKSSTGDWNEFADNAQKLKWVDTIVEEIEETALLRHPDTTQPAQSQTGMPIRILPPGHLDNGVVESSDERGKPVAVLPRLNPLDAYWMYNPDGYFRLQ</sequence>
<evidence type="ECO:0000256" key="3">
    <source>
        <dbReference type="SAM" id="SignalP"/>
    </source>
</evidence>
<keyword evidence="4" id="KW-0378">Hydrolase</keyword>
<dbReference type="Proteomes" id="UP000534294">
    <property type="component" value="Unassembled WGS sequence"/>
</dbReference>
<dbReference type="InterPro" id="IPR029045">
    <property type="entry name" value="ClpP/crotonase-like_dom_sf"/>
</dbReference>
<keyword evidence="3" id="KW-0732">Signal</keyword>
<dbReference type="RefSeq" id="WP_184210486.1">
    <property type="nucleotide sequence ID" value="NZ_JACHIF010000007.1"/>
</dbReference>
<dbReference type="Pfam" id="PF00574">
    <property type="entry name" value="CLP_protease"/>
    <property type="match status" value="1"/>
</dbReference>
<dbReference type="GO" id="GO:0009368">
    <property type="term" value="C:endopeptidase Clp complex"/>
    <property type="evidence" value="ECO:0007669"/>
    <property type="project" value="TreeGrafter"/>
</dbReference>
<dbReference type="SUPFAM" id="SSF52096">
    <property type="entry name" value="ClpP/crotonase"/>
    <property type="match status" value="1"/>
</dbReference>
<organism evidence="4 5">
    <name type="scientific">Prosthecobacter dejongeii</name>
    <dbReference type="NCBI Taxonomy" id="48465"/>
    <lineage>
        <taxon>Bacteria</taxon>
        <taxon>Pseudomonadati</taxon>
        <taxon>Verrucomicrobiota</taxon>
        <taxon>Verrucomicrobiia</taxon>
        <taxon>Verrucomicrobiales</taxon>
        <taxon>Verrucomicrobiaceae</taxon>
        <taxon>Prosthecobacter</taxon>
    </lineage>
</organism>
<feature type="compositionally biased region" description="Basic and acidic residues" evidence="2">
    <location>
        <begin position="64"/>
        <end position="73"/>
    </location>
</feature>
<name>A0A7W7YN66_9BACT</name>
<gene>
    <name evidence="4" type="ORF">HNQ64_003356</name>
</gene>
<evidence type="ECO:0000256" key="2">
    <source>
        <dbReference type="SAM" id="MobiDB-lite"/>
    </source>
</evidence>
<evidence type="ECO:0000313" key="5">
    <source>
        <dbReference type="Proteomes" id="UP000534294"/>
    </source>
</evidence>
<comment type="caution">
    <text evidence="4">The sequence shown here is derived from an EMBL/GenBank/DDBJ whole genome shotgun (WGS) entry which is preliminary data.</text>
</comment>
<protein>
    <submittedName>
        <fullName evidence="4">ATP-dependent Clp protease protease subunit</fullName>
        <ecNumber evidence="4">3.4.21.92</ecNumber>
    </submittedName>
</protein>
<dbReference type="EMBL" id="JACHIF010000007">
    <property type="protein sequence ID" value="MBB5039087.1"/>
    <property type="molecule type" value="Genomic_DNA"/>
</dbReference>
<feature type="signal peptide" evidence="3">
    <location>
        <begin position="1"/>
        <end position="19"/>
    </location>
</feature>
<keyword evidence="4" id="KW-0645">Protease</keyword>
<dbReference type="PANTHER" id="PTHR10381:SF11">
    <property type="entry name" value="ATP-DEPENDENT CLP PROTEASE PROTEOLYTIC SUBUNIT, MITOCHONDRIAL"/>
    <property type="match status" value="1"/>
</dbReference>
<proteinExistence type="predicted"/>
<feature type="coiled-coil region" evidence="1">
    <location>
        <begin position="106"/>
        <end position="133"/>
    </location>
</feature>
<dbReference type="GO" id="GO:0051117">
    <property type="term" value="F:ATPase binding"/>
    <property type="evidence" value="ECO:0007669"/>
    <property type="project" value="TreeGrafter"/>
</dbReference>